<accession>A0A1H6NIQ4</accession>
<protein>
    <submittedName>
        <fullName evidence="1">3-hydroxy-3-methylglutaryl CoA synthase</fullName>
    </submittedName>
</protein>
<proteinExistence type="predicted"/>
<dbReference type="SUPFAM" id="SSF53901">
    <property type="entry name" value="Thiolase-like"/>
    <property type="match status" value="1"/>
</dbReference>
<dbReference type="AlphaFoldDB" id="A0A1H6NIQ4"/>
<organism evidence="1 2">
    <name type="scientific">Paracoccus alkenifer</name>
    <dbReference type="NCBI Taxonomy" id="65735"/>
    <lineage>
        <taxon>Bacteria</taxon>
        <taxon>Pseudomonadati</taxon>
        <taxon>Pseudomonadota</taxon>
        <taxon>Alphaproteobacteria</taxon>
        <taxon>Rhodobacterales</taxon>
        <taxon>Paracoccaceae</taxon>
        <taxon>Paracoccus</taxon>
    </lineage>
</organism>
<dbReference type="InterPro" id="IPR016039">
    <property type="entry name" value="Thiolase-like"/>
</dbReference>
<gene>
    <name evidence="1" type="ORF">SAMN04488075_3046</name>
</gene>
<sequence length="480" mass="50952">MANRSIQSTGAYLPLLRFERKSARAELSWAGLGGNGRGRRAVAGWDEDALTQAVEAAREAALPVGEAIARVVFASTSSAFSDRSQSVLLSQALNLPRDVETVDLANCRRSAVSALLHALRGAEGAELIVAGEKRATQPGSAANLTWGDGAGAVVVSNGPGVARLLGAGRVNLDLLDSYTSVARGFPYLAEDRFVRDVMLSEALIPAAQAALADAGLQASDVVLAVVPEPVSGLYAAAARKLGLTAPNMIERLGAEAGELGAAAPLFGLAMALEQAEPGQIVLLAGCGNGCDVLLLEVTGKTRRRPAHQALDEGAPLTNYSRLLSLTGGIQLDWGPRAEVNQKVSASVLVRHGREMHGFIGGRDQGGNVQFPKTPFPVNPALSEPGRYEDVILRDEPARVVSITADRLNFTPDPPFYFGLVQFENGARVVMEHCDAKGVAPEVGAPVRMRFRIKAIDRQRQFRSYFWKAAPLERPQLAAKE</sequence>
<name>A0A1H6NIQ4_9RHOB</name>
<keyword evidence="2" id="KW-1185">Reference proteome</keyword>
<dbReference type="Gene3D" id="3.40.47.10">
    <property type="match status" value="2"/>
</dbReference>
<dbReference type="STRING" id="65735.SAMN04488075_3046"/>
<dbReference type="EMBL" id="FNXG01000008">
    <property type="protein sequence ID" value="SEI11980.1"/>
    <property type="molecule type" value="Genomic_DNA"/>
</dbReference>
<evidence type="ECO:0000313" key="2">
    <source>
        <dbReference type="Proteomes" id="UP000199125"/>
    </source>
</evidence>
<reference evidence="2" key="1">
    <citation type="submission" date="2016-10" db="EMBL/GenBank/DDBJ databases">
        <authorList>
            <person name="Varghese N."/>
            <person name="Submissions S."/>
        </authorList>
    </citation>
    <scope>NUCLEOTIDE SEQUENCE [LARGE SCALE GENOMIC DNA]</scope>
    <source>
        <strain evidence="2">DSM 11593</strain>
    </source>
</reference>
<dbReference type="GO" id="GO:0016746">
    <property type="term" value="F:acyltransferase activity"/>
    <property type="evidence" value="ECO:0007669"/>
    <property type="project" value="InterPro"/>
</dbReference>
<evidence type="ECO:0000313" key="1">
    <source>
        <dbReference type="EMBL" id="SEI11980.1"/>
    </source>
</evidence>
<dbReference type="OrthoDB" id="8771453at2"/>
<dbReference type="Proteomes" id="UP000199125">
    <property type="component" value="Unassembled WGS sequence"/>
</dbReference>